<dbReference type="Gene3D" id="1.10.10.10">
    <property type="entry name" value="Winged helix-like DNA-binding domain superfamily/Winged helix DNA-binding domain"/>
    <property type="match status" value="1"/>
</dbReference>
<dbReference type="EMBL" id="JAFREP010000027">
    <property type="protein sequence ID" value="MBO1321777.1"/>
    <property type="molecule type" value="Genomic_DNA"/>
</dbReference>
<dbReference type="AlphaFoldDB" id="A0A8J7QC83"/>
<accession>A0A8J7QC83</accession>
<comment type="caution">
    <text evidence="1">The sequence shown here is derived from an EMBL/GenBank/DDBJ whole genome shotgun (WGS) entry which is preliminary data.</text>
</comment>
<evidence type="ECO:0000313" key="1">
    <source>
        <dbReference type="EMBL" id="MBO1321777.1"/>
    </source>
</evidence>
<reference evidence="1" key="1">
    <citation type="submission" date="2021-03" db="EMBL/GenBank/DDBJ databases">
        <authorList>
            <person name="Wang G."/>
        </authorList>
    </citation>
    <scope>NUCLEOTIDE SEQUENCE</scope>
    <source>
        <strain evidence="1">KCTC 12899</strain>
    </source>
</reference>
<dbReference type="SUPFAM" id="SSF46785">
    <property type="entry name" value="Winged helix' DNA-binding domain"/>
    <property type="match status" value="1"/>
</dbReference>
<dbReference type="InterPro" id="IPR036388">
    <property type="entry name" value="WH-like_DNA-bd_sf"/>
</dbReference>
<dbReference type="RefSeq" id="WP_207861750.1">
    <property type="nucleotide sequence ID" value="NZ_JAFREP010000027.1"/>
</dbReference>
<dbReference type="InterPro" id="IPR036390">
    <property type="entry name" value="WH_DNA-bd_sf"/>
</dbReference>
<name>A0A8J7QC83_9BACT</name>
<gene>
    <name evidence="1" type="ORF">J3U88_25080</name>
</gene>
<dbReference type="Proteomes" id="UP000664417">
    <property type="component" value="Unassembled WGS sequence"/>
</dbReference>
<evidence type="ECO:0008006" key="3">
    <source>
        <dbReference type="Google" id="ProtNLM"/>
    </source>
</evidence>
<protein>
    <recommendedName>
        <fullName evidence="3">MarR family transcriptional regulator</fullName>
    </recommendedName>
</protein>
<sequence length="148" mass="16395">MNQSTIRPSHAEALYQVIQMINPLYRRLGQAVAENLVSHDLTVTQRAVLEGMTLFGRVNAQSLQQTFGIGDGCRGKALPPMVERGLICVSSDDSESYELTDQGRALFAKIREEENANLEPVIRQVTRPDIDKALDLLQKLNQAFTPAA</sequence>
<evidence type="ECO:0000313" key="2">
    <source>
        <dbReference type="Proteomes" id="UP000664417"/>
    </source>
</evidence>
<keyword evidence="2" id="KW-1185">Reference proteome</keyword>
<proteinExistence type="predicted"/>
<organism evidence="1 2">
    <name type="scientific">Acanthopleuribacter pedis</name>
    <dbReference type="NCBI Taxonomy" id="442870"/>
    <lineage>
        <taxon>Bacteria</taxon>
        <taxon>Pseudomonadati</taxon>
        <taxon>Acidobacteriota</taxon>
        <taxon>Holophagae</taxon>
        <taxon>Acanthopleuribacterales</taxon>
        <taxon>Acanthopleuribacteraceae</taxon>
        <taxon>Acanthopleuribacter</taxon>
    </lineage>
</organism>